<evidence type="ECO:0000256" key="1">
    <source>
        <dbReference type="SAM" id="SignalP"/>
    </source>
</evidence>
<sequence>MRGAARSPPVSSTSLSVLSAVVDAGGCAGPGWCSGECSECSGPPPPLLLPANDPPTGGPCWDVVGGSRCGDINGPAG</sequence>
<feature type="signal peptide" evidence="1">
    <location>
        <begin position="1"/>
        <end position="24"/>
    </location>
</feature>
<keyword evidence="1" id="KW-0732">Signal</keyword>
<name>A0A2M4CC57_9DIPT</name>
<reference evidence="2" key="1">
    <citation type="submission" date="2018-01" db="EMBL/GenBank/DDBJ databases">
        <title>An insight into the sialome of Amazonian anophelines.</title>
        <authorList>
            <person name="Ribeiro J.M."/>
            <person name="Scarpassa V."/>
            <person name="Calvo E."/>
        </authorList>
    </citation>
    <scope>NUCLEOTIDE SEQUENCE</scope>
    <source>
        <tissue evidence="2">Salivary glands</tissue>
    </source>
</reference>
<organism evidence="2">
    <name type="scientific">Anopheles marajoara</name>
    <dbReference type="NCBI Taxonomy" id="58244"/>
    <lineage>
        <taxon>Eukaryota</taxon>
        <taxon>Metazoa</taxon>
        <taxon>Ecdysozoa</taxon>
        <taxon>Arthropoda</taxon>
        <taxon>Hexapoda</taxon>
        <taxon>Insecta</taxon>
        <taxon>Pterygota</taxon>
        <taxon>Neoptera</taxon>
        <taxon>Endopterygota</taxon>
        <taxon>Diptera</taxon>
        <taxon>Nematocera</taxon>
        <taxon>Culicoidea</taxon>
        <taxon>Culicidae</taxon>
        <taxon>Anophelinae</taxon>
        <taxon>Anopheles</taxon>
    </lineage>
</organism>
<dbReference type="AlphaFoldDB" id="A0A2M4CC57"/>
<protein>
    <submittedName>
        <fullName evidence="2">Putative secreted protein</fullName>
    </submittedName>
</protein>
<accession>A0A2M4CC57</accession>
<feature type="chain" id="PRO_5014811568" evidence="1">
    <location>
        <begin position="25"/>
        <end position="77"/>
    </location>
</feature>
<proteinExistence type="predicted"/>
<dbReference type="EMBL" id="GGFJ01013791">
    <property type="protein sequence ID" value="MBW62932.1"/>
    <property type="molecule type" value="Transcribed_RNA"/>
</dbReference>
<evidence type="ECO:0000313" key="2">
    <source>
        <dbReference type="EMBL" id="MBW62932.1"/>
    </source>
</evidence>